<evidence type="ECO:0000256" key="3">
    <source>
        <dbReference type="SAM" id="MobiDB-lite"/>
    </source>
</evidence>
<keyword evidence="4" id="KW-1133">Transmembrane helix</keyword>
<proteinExistence type="inferred from homology"/>
<feature type="transmembrane region" description="Helical" evidence="4">
    <location>
        <begin position="90"/>
        <end position="108"/>
    </location>
</feature>
<keyword evidence="7" id="KW-1185">Reference proteome</keyword>
<evidence type="ECO:0000256" key="2">
    <source>
        <dbReference type="ARBA" id="ARBA00007400"/>
    </source>
</evidence>
<comment type="similarity">
    <text evidence="2">Belongs to the acyltransferase 3 family.</text>
</comment>
<dbReference type="Pfam" id="PF01757">
    <property type="entry name" value="Acyl_transf_3"/>
    <property type="match status" value="1"/>
</dbReference>
<feature type="transmembrane region" description="Helical" evidence="4">
    <location>
        <begin position="26"/>
        <end position="45"/>
    </location>
</feature>
<evidence type="ECO:0000313" key="6">
    <source>
        <dbReference type="EMBL" id="GGE07095.1"/>
    </source>
</evidence>
<evidence type="ECO:0000256" key="1">
    <source>
        <dbReference type="ARBA" id="ARBA00004370"/>
    </source>
</evidence>
<keyword evidence="6" id="KW-0808">Transferase</keyword>
<name>A0A8J2YCE5_9BACL</name>
<dbReference type="PANTHER" id="PTHR37312:SF1">
    <property type="entry name" value="MEMBRANE-BOUND ACYLTRANSFERASE YKRP-RELATED"/>
    <property type="match status" value="1"/>
</dbReference>
<feature type="transmembrane region" description="Helical" evidence="4">
    <location>
        <begin position="208"/>
        <end position="224"/>
    </location>
</feature>
<gene>
    <name evidence="6" type="primary">ykrP</name>
    <name evidence="6" type="ORF">GCM10011571_05410</name>
</gene>
<keyword evidence="6" id="KW-0012">Acyltransferase</keyword>
<feature type="transmembrane region" description="Helical" evidence="4">
    <location>
        <begin position="120"/>
        <end position="141"/>
    </location>
</feature>
<sequence>MQESSMSKADNEALPQQQNKPKQRDYFFDNVKFLLILLVVIGHAYRPLIDESSAVKAVYLTIYTFHMPLFILISGYFAKNFRKEGQNKKVIATILVPYFIFEILYSIYDHFVYSTSDVDFSILEPYWIMWFLFSLFLWRLMLPYFVNLKYPLLTAFALAILVGYVDDADQYLSLSRTVSFFPFFLTGFYLQKHHFEKLLNWFTPAKRILSVLGIGAILLLMYYLEYRSGVDLDLRRWLYFVFPYEDLGHSEWYAGLYRLFFIGLALMMSVMVLSLVPRKQTFFSQLGTRSIYVYLLHGFFIKLYDSLNIDDRITGSYQYVLITLAAIALTFILSSKWVQSIAHPLIQPNVQWFFQKKSHSTRLNKAIN</sequence>
<dbReference type="EMBL" id="BMHQ01000002">
    <property type="protein sequence ID" value="GGE07095.1"/>
    <property type="molecule type" value="Genomic_DNA"/>
</dbReference>
<organism evidence="6 7">
    <name type="scientific">Marinithermofilum abyssi</name>
    <dbReference type="NCBI Taxonomy" id="1571185"/>
    <lineage>
        <taxon>Bacteria</taxon>
        <taxon>Bacillati</taxon>
        <taxon>Bacillota</taxon>
        <taxon>Bacilli</taxon>
        <taxon>Bacillales</taxon>
        <taxon>Thermoactinomycetaceae</taxon>
        <taxon>Marinithermofilum</taxon>
    </lineage>
</organism>
<accession>A0A8J2YCE5</accession>
<feature type="transmembrane region" description="Helical" evidence="4">
    <location>
        <begin position="252"/>
        <end position="274"/>
    </location>
</feature>
<protein>
    <submittedName>
        <fullName evidence="6">Putative membrane-bound acyltransferase YkrP</fullName>
    </submittedName>
</protein>
<comment type="caution">
    <text evidence="6">The sequence shown here is derived from an EMBL/GenBank/DDBJ whole genome shotgun (WGS) entry which is preliminary data.</text>
</comment>
<dbReference type="GO" id="GO:0016747">
    <property type="term" value="F:acyltransferase activity, transferring groups other than amino-acyl groups"/>
    <property type="evidence" value="ECO:0007669"/>
    <property type="project" value="InterPro"/>
</dbReference>
<feature type="transmembrane region" description="Helical" evidence="4">
    <location>
        <begin position="316"/>
        <end position="333"/>
    </location>
</feature>
<evidence type="ECO:0000259" key="5">
    <source>
        <dbReference type="Pfam" id="PF01757"/>
    </source>
</evidence>
<reference evidence="6" key="2">
    <citation type="submission" date="2020-09" db="EMBL/GenBank/DDBJ databases">
        <authorList>
            <person name="Sun Q."/>
            <person name="Zhou Y."/>
        </authorList>
    </citation>
    <scope>NUCLEOTIDE SEQUENCE</scope>
    <source>
        <strain evidence="6">CGMCC 1.15179</strain>
    </source>
</reference>
<feature type="transmembrane region" description="Helical" evidence="4">
    <location>
        <begin position="57"/>
        <end position="78"/>
    </location>
</feature>
<dbReference type="PANTHER" id="PTHR37312">
    <property type="entry name" value="MEMBRANE-BOUND ACYLTRANSFERASE YKRP-RELATED"/>
    <property type="match status" value="1"/>
</dbReference>
<dbReference type="AlphaFoldDB" id="A0A8J2YCE5"/>
<feature type="transmembrane region" description="Helical" evidence="4">
    <location>
        <begin position="286"/>
        <end position="304"/>
    </location>
</feature>
<keyword evidence="4" id="KW-0472">Membrane</keyword>
<evidence type="ECO:0000256" key="4">
    <source>
        <dbReference type="SAM" id="Phobius"/>
    </source>
</evidence>
<comment type="subcellular location">
    <subcellularLocation>
        <location evidence="1">Membrane</location>
    </subcellularLocation>
</comment>
<dbReference type="InterPro" id="IPR002656">
    <property type="entry name" value="Acyl_transf_3_dom"/>
</dbReference>
<keyword evidence="4" id="KW-0812">Transmembrane</keyword>
<reference evidence="6" key="1">
    <citation type="journal article" date="2014" name="Int. J. Syst. Evol. Microbiol.">
        <title>Complete genome sequence of Corynebacterium casei LMG S-19264T (=DSM 44701T), isolated from a smear-ripened cheese.</title>
        <authorList>
            <consortium name="US DOE Joint Genome Institute (JGI-PGF)"/>
            <person name="Walter F."/>
            <person name="Albersmeier A."/>
            <person name="Kalinowski J."/>
            <person name="Ruckert C."/>
        </authorList>
    </citation>
    <scope>NUCLEOTIDE SEQUENCE</scope>
    <source>
        <strain evidence="6">CGMCC 1.15179</strain>
    </source>
</reference>
<evidence type="ECO:0000313" key="7">
    <source>
        <dbReference type="Proteomes" id="UP000625210"/>
    </source>
</evidence>
<dbReference type="InterPro" id="IPR052734">
    <property type="entry name" value="Nod_factor_acetyltransferase"/>
</dbReference>
<feature type="region of interest" description="Disordered" evidence="3">
    <location>
        <begin position="1"/>
        <end position="20"/>
    </location>
</feature>
<dbReference type="Proteomes" id="UP000625210">
    <property type="component" value="Unassembled WGS sequence"/>
</dbReference>
<feature type="domain" description="Acyltransferase 3" evidence="5">
    <location>
        <begin position="26"/>
        <end position="334"/>
    </location>
</feature>